<dbReference type="GO" id="GO:0008320">
    <property type="term" value="F:protein transmembrane transporter activity"/>
    <property type="evidence" value="ECO:0007669"/>
    <property type="project" value="UniProtKB-UniRule"/>
</dbReference>
<comment type="caution">
    <text evidence="10">The sequence shown here is derived from an EMBL/GenBank/DDBJ whole genome shotgun (WGS) entry which is preliminary data.</text>
</comment>
<dbReference type="Proteomes" id="UP000295184">
    <property type="component" value="Unassembled WGS sequence"/>
</dbReference>
<evidence type="ECO:0000256" key="4">
    <source>
        <dbReference type="ARBA" id="ARBA00022692"/>
    </source>
</evidence>
<dbReference type="RefSeq" id="WP_058963485.1">
    <property type="nucleotide sequence ID" value="NZ_CABKVM010000014.1"/>
</dbReference>
<dbReference type="STRING" id="1650663.GCA_001486665_01014"/>
<evidence type="ECO:0000256" key="9">
    <source>
        <dbReference type="HAMAP-Rule" id="MF_00422"/>
    </source>
</evidence>
<comment type="similarity">
    <text evidence="9">Belongs to the SecE/SEC61-gamma family.</text>
</comment>
<evidence type="ECO:0000313" key="11">
    <source>
        <dbReference type="Proteomes" id="UP000295184"/>
    </source>
</evidence>
<reference evidence="10 11" key="1">
    <citation type="submission" date="2019-03" db="EMBL/GenBank/DDBJ databases">
        <title>Genomic Encyclopedia of Type Strains, Phase IV (KMG-IV): sequencing the most valuable type-strain genomes for metagenomic binning, comparative biology and taxonomic classification.</title>
        <authorList>
            <person name="Goeker M."/>
        </authorList>
    </citation>
    <scope>NUCLEOTIDE SEQUENCE [LARGE SCALE GENOMIC DNA]</scope>
    <source>
        <strain evidence="10 11">DSM 100451</strain>
    </source>
</reference>
<dbReference type="InterPro" id="IPR005807">
    <property type="entry name" value="SecE_bac"/>
</dbReference>
<dbReference type="GO" id="GO:0043952">
    <property type="term" value="P:protein transport by the Sec complex"/>
    <property type="evidence" value="ECO:0007669"/>
    <property type="project" value="UniProtKB-UniRule"/>
</dbReference>
<keyword evidence="8 9" id="KW-0472">Membrane</keyword>
<dbReference type="GO" id="GO:0065002">
    <property type="term" value="P:intracellular protein transmembrane transport"/>
    <property type="evidence" value="ECO:0007669"/>
    <property type="project" value="UniProtKB-UniRule"/>
</dbReference>
<dbReference type="OrthoDB" id="9799073at2"/>
<keyword evidence="7 9" id="KW-0811">Translocation</keyword>
<evidence type="ECO:0000256" key="2">
    <source>
        <dbReference type="ARBA" id="ARBA00022448"/>
    </source>
</evidence>
<keyword evidence="5 9" id="KW-0653">Protein transport</keyword>
<evidence type="ECO:0000313" key="10">
    <source>
        <dbReference type="EMBL" id="TCL56105.1"/>
    </source>
</evidence>
<evidence type="ECO:0000256" key="7">
    <source>
        <dbReference type="ARBA" id="ARBA00023010"/>
    </source>
</evidence>
<dbReference type="InterPro" id="IPR038379">
    <property type="entry name" value="SecE_sf"/>
</dbReference>
<evidence type="ECO:0000256" key="5">
    <source>
        <dbReference type="ARBA" id="ARBA00022927"/>
    </source>
</evidence>
<comment type="subcellular location">
    <subcellularLocation>
        <location evidence="9">Cell membrane</location>
        <topology evidence="9">Single-pass membrane protein</topology>
    </subcellularLocation>
    <subcellularLocation>
        <location evidence="1">Membrane</location>
    </subcellularLocation>
</comment>
<dbReference type="HAMAP" id="MF_00422">
    <property type="entry name" value="SecE"/>
    <property type="match status" value="1"/>
</dbReference>
<dbReference type="PANTHER" id="PTHR33910">
    <property type="entry name" value="PROTEIN TRANSLOCASE SUBUNIT SECE"/>
    <property type="match status" value="1"/>
</dbReference>
<dbReference type="GO" id="GO:0009306">
    <property type="term" value="P:protein secretion"/>
    <property type="evidence" value="ECO:0007669"/>
    <property type="project" value="UniProtKB-UniRule"/>
</dbReference>
<feature type="transmembrane region" description="Helical" evidence="9">
    <location>
        <begin position="44"/>
        <end position="65"/>
    </location>
</feature>
<keyword evidence="3 9" id="KW-1003">Cell membrane</keyword>
<evidence type="ECO:0000256" key="8">
    <source>
        <dbReference type="ARBA" id="ARBA00023136"/>
    </source>
</evidence>
<dbReference type="GO" id="GO:0006605">
    <property type="term" value="P:protein targeting"/>
    <property type="evidence" value="ECO:0007669"/>
    <property type="project" value="UniProtKB-UniRule"/>
</dbReference>
<keyword evidence="6 9" id="KW-1133">Transmembrane helix</keyword>
<dbReference type="PANTHER" id="PTHR33910:SF1">
    <property type="entry name" value="PROTEIN TRANSLOCASE SUBUNIT SECE"/>
    <property type="match status" value="1"/>
</dbReference>
<name>A0A4R1QUD6_9FIRM</name>
<proteinExistence type="inferred from homology"/>
<dbReference type="AlphaFoldDB" id="A0A4R1QUD6"/>
<evidence type="ECO:0000256" key="3">
    <source>
        <dbReference type="ARBA" id="ARBA00022475"/>
    </source>
</evidence>
<comment type="subunit">
    <text evidence="9">Component of the Sec protein translocase complex. Heterotrimer consisting of SecY, SecE and SecG subunits. The heterotrimers can form oligomers, although 1 heterotrimer is thought to be able to translocate proteins. Interacts with the ribosome. Interacts with SecDF, and other proteins may be involved. Interacts with SecA.</text>
</comment>
<comment type="function">
    <text evidence="9">Essential subunit of the Sec protein translocation channel SecYEG. Clamps together the 2 halves of SecY. May contact the channel plug during translocation.</text>
</comment>
<dbReference type="EMBL" id="SLUM01000014">
    <property type="protein sequence ID" value="TCL56105.1"/>
    <property type="molecule type" value="Genomic_DNA"/>
</dbReference>
<evidence type="ECO:0000256" key="6">
    <source>
        <dbReference type="ARBA" id="ARBA00022989"/>
    </source>
</evidence>
<organism evidence="10 11">
    <name type="scientific">Allofournierella massiliensis</name>
    <dbReference type="NCBI Taxonomy" id="1650663"/>
    <lineage>
        <taxon>Bacteria</taxon>
        <taxon>Bacillati</taxon>
        <taxon>Bacillota</taxon>
        <taxon>Clostridia</taxon>
        <taxon>Eubacteriales</taxon>
        <taxon>Oscillospiraceae</taxon>
        <taxon>Allofournierella</taxon>
    </lineage>
</organism>
<dbReference type="InterPro" id="IPR001901">
    <property type="entry name" value="Translocase_SecE/Sec61-g"/>
</dbReference>
<dbReference type="Pfam" id="PF00584">
    <property type="entry name" value="SecE"/>
    <property type="match status" value="1"/>
</dbReference>
<evidence type="ECO:0000256" key="1">
    <source>
        <dbReference type="ARBA" id="ARBA00004370"/>
    </source>
</evidence>
<gene>
    <name evidence="9" type="primary">secE</name>
    <name evidence="10" type="ORF">EDD77_11459</name>
</gene>
<dbReference type="GO" id="GO:0005886">
    <property type="term" value="C:plasma membrane"/>
    <property type="evidence" value="ECO:0007669"/>
    <property type="project" value="UniProtKB-SubCell"/>
</dbReference>
<dbReference type="Gene3D" id="1.20.5.1030">
    <property type="entry name" value="Preprotein translocase secy subunit"/>
    <property type="match status" value="1"/>
</dbReference>
<accession>A0A4R1QUD6</accession>
<keyword evidence="2 9" id="KW-0813">Transport</keyword>
<dbReference type="PROSITE" id="PS01067">
    <property type="entry name" value="SECE_SEC61G"/>
    <property type="match status" value="1"/>
</dbReference>
<dbReference type="NCBIfam" id="TIGR00964">
    <property type="entry name" value="secE_bact"/>
    <property type="match status" value="1"/>
</dbReference>
<keyword evidence="4 9" id="KW-0812">Transmembrane</keyword>
<sequence>MAENTAKKPGFFAKVKNWFKGIGKFFRDTKSELKKVVWPSKSQIINNSIVVLVVMIIAAVVILLLDLLFGEVMHLVLQAAANL</sequence>
<protein>
    <recommendedName>
        <fullName evidence="9">Protein translocase subunit SecE</fullName>
    </recommendedName>
</protein>